<protein>
    <recommendedName>
        <fullName evidence="4">Hsp70 family protein</fullName>
    </recommendedName>
</protein>
<dbReference type="OrthoDB" id="2394218at2759"/>
<evidence type="ECO:0000256" key="1">
    <source>
        <dbReference type="SAM" id="Coils"/>
    </source>
</evidence>
<evidence type="ECO:0000313" key="2">
    <source>
        <dbReference type="EMBL" id="CAB5395747.1"/>
    </source>
</evidence>
<reference evidence="2" key="1">
    <citation type="submission" date="2020-05" db="EMBL/GenBank/DDBJ databases">
        <authorList>
            <person name="Rincon C."/>
            <person name="Sanders R I."/>
            <person name="Robbins C."/>
            <person name="Chaturvedi A."/>
        </authorList>
    </citation>
    <scope>NUCLEOTIDE SEQUENCE</scope>
    <source>
        <strain evidence="2">CHB12</strain>
    </source>
</reference>
<name>A0A916EKQ6_9GLOM</name>
<comment type="caution">
    <text evidence="2">The sequence shown here is derived from an EMBL/GenBank/DDBJ whole genome shotgun (WGS) entry which is preliminary data.</text>
</comment>
<evidence type="ECO:0000313" key="3">
    <source>
        <dbReference type="Proteomes" id="UP000684084"/>
    </source>
</evidence>
<organism evidence="2 3">
    <name type="scientific">Rhizophagus irregularis</name>
    <dbReference type="NCBI Taxonomy" id="588596"/>
    <lineage>
        <taxon>Eukaryota</taxon>
        <taxon>Fungi</taxon>
        <taxon>Fungi incertae sedis</taxon>
        <taxon>Mucoromycota</taxon>
        <taxon>Glomeromycotina</taxon>
        <taxon>Glomeromycetes</taxon>
        <taxon>Glomerales</taxon>
        <taxon>Glomeraceae</taxon>
        <taxon>Rhizophagus</taxon>
    </lineage>
</organism>
<dbReference type="AlphaFoldDB" id="A0A916EKQ6"/>
<dbReference type="EMBL" id="CAGKOT010000103">
    <property type="protein sequence ID" value="CAB5395747.1"/>
    <property type="molecule type" value="Genomic_DNA"/>
</dbReference>
<gene>
    <name evidence="2" type="ORF">CHRIB12_LOCUS23997</name>
</gene>
<proteinExistence type="predicted"/>
<sequence>MSVASDYRVIVGIDFGTIHSGFAYTHTKSKEKEIFAYMDWQDYAGRFKVPTVLLYDDDLKSVQSWGFSALAKRPKRKKVIDKKPVELFKLHLGKMSNKPPLPNGLDYKKAITDYLHEFGKVVKNKIDDCWKVNFFTQVLLIFTIPAEFDDNEILIMRECIFKAGLLKDQYSRNLRFITESDAGAIYCMGSLKEHNFPVGENFMMVDCGDGSVDLTTRQLLEGETLSEIIERSGGYCGGNFVDQEFLKFLESKVGANAISQVRENHYGHLQYVVQEFVRLVKMKFTGDPSEFEGTELELDDICPVIKQYCKKEYFDKLNEDDCESKYLQSRIKQEFSSKVKLITIPPQPVVAIMKGAVDFGLNCGLPYISYDEEIRSLYEKEIRLQDEIHNNIKQYKLLYNKLQKRHVDLTNKNMEQHQVIVKRLENENEEIKEINESQEETINQLRQTLELKELQLQNLEKELDTKIESLLQKNTNLDTQLQNVVQQNALLDKEINDLNDINQKHQQRIDRSQQSLELVKNQMKKLEKEKDEEINKYKLMSDEYKEKYMELLNIINNNNEKTN</sequence>
<evidence type="ECO:0008006" key="4">
    <source>
        <dbReference type="Google" id="ProtNLM"/>
    </source>
</evidence>
<feature type="coiled-coil region" evidence="1">
    <location>
        <begin position="385"/>
        <end position="543"/>
    </location>
</feature>
<dbReference type="VEuPathDB" id="FungiDB:RhiirFUN_008431"/>
<dbReference type="PANTHER" id="PTHR14187:SF5">
    <property type="entry name" value="HEAT SHOCK 70 KDA PROTEIN 12A"/>
    <property type="match status" value="1"/>
</dbReference>
<keyword evidence="1" id="KW-0175">Coiled coil</keyword>
<dbReference type="Proteomes" id="UP000684084">
    <property type="component" value="Unassembled WGS sequence"/>
</dbReference>
<accession>A0A916EKQ6</accession>
<dbReference type="PANTHER" id="PTHR14187">
    <property type="entry name" value="ALPHA KINASE/ELONGATION FACTOR 2 KINASE"/>
    <property type="match status" value="1"/>
</dbReference>